<comment type="caution">
    <text evidence="1">The sequence shown here is derived from an EMBL/GenBank/DDBJ whole genome shotgun (WGS) entry which is preliminary data.</text>
</comment>
<evidence type="ECO:0000313" key="2">
    <source>
        <dbReference type="Proteomes" id="UP000828048"/>
    </source>
</evidence>
<dbReference type="EMBL" id="CM037152">
    <property type="protein sequence ID" value="KAH7835911.1"/>
    <property type="molecule type" value="Genomic_DNA"/>
</dbReference>
<evidence type="ECO:0000313" key="1">
    <source>
        <dbReference type="EMBL" id="KAH7835911.1"/>
    </source>
</evidence>
<organism evidence="1 2">
    <name type="scientific">Vaccinium darrowii</name>
    <dbReference type="NCBI Taxonomy" id="229202"/>
    <lineage>
        <taxon>Eukaryota</taxon>
        <taxon>Viridiplantae</taxon>
        <taxon>Streptophyta</taxon>
        <taxon>Embryophyta</taxon>
        <taxon>Tracheophyta</taxon>
        <taxon>Spermatophyta</taxon>
        <taxon>Magnoliopsida</taxon>
        <taxon>eudicotyledons</taxon>
        <taxon>Gunneridae</taxon>
        <taxon>Pentapetalae</taxon>
        <taxon>asterids</taxon>
        <taxon>Ericales</taxon>
        <taxon>Ericaceae</taxon>
        <taxon>Vaccinioideae</taxon>
        <taxon>Vaccinieae</taxon>
        <taxon>Vaccinium</taxon>
    </lineage>
</organism>
<name>A0ACB7X5D2_9ERIC</name>
<proteinExistence type="predicted"/>
<reference evidence="1 2" key="1">
    <citation type="journal article" date="2021" name="Hortic Res">
        <title>High-quality reference genome and annotation aids understanding of berry development for evergreen blueberry (Vaccinium darrowii).</title>
        <authorList>
            <person name="Yu J."/>
            <person name="Hulse-Kemp A.M."/>
            <person name="Babiker E."/>
            <person name="Staton M."/>
        </authorList>
    </citation>
    <scope>NUCLEOTIDE SEQUENCE [LARGE SCALE GENOMIC DNA]</scope>
    <source>
        <strain evidence="2">cv. NJ 8807/NJ 8810</strain>
        <tissue evidence="1">Young leaf</tissue>
    </source>
</reference>
<accession>A0ACB7X5D2</accession>
<keyword evidence="2" id="KW-1185">Reference proteome</keyword>
<gene>
    <name evidence="1" type="ORF">Vadar_031100</name>
</gene>
<sequence length="332" mass="37109">MSPKRLRISEEEEEEEERYYSDPLHTLLPDELLRLILSKITDPETLLRSFLVSKRIASILSRSESLTLQFPTPLSLPSVFPGKSHPSSDCTKSVGNLFLRLTNLLRIFNRVRSLRIELPCHCRCPDDTVFKWKAKTGIRCAVLSFLSAKSVSKIDDSKIDDKERRSATACADHPYFNASTAGGPYFYASAMHRLMQLLIPWHPNLDSVELVDSKKHGKLSIGGEALVKLRTTRPESMSNFITQPPGVEKVWYRPKLRLPVSGFEMEEVAFVLSKGYRGDKGKGSGGGGVGEEVEGSSDDDALDGGFEDDEHGIFGEAMTQILTKHPLETTYF</sequence>
<dbReference type="Proteomes" id="UP000828048">
    <property type="component" value="Chromosome 2"/>
</dbReference>
<protein>
    <submittedName>
        <fullName evidence="1">Uncharacterized protein</fullName>
    </submittedName>
</protein>